<feature type="binding site" description="axial binding residue" evidence="13">
    <location>
        <position position="470"/>
    </location>
    <ligand>
        <name>heme</name>
        <dbReference type="ChEBI" id="CHEBI:30413"/>
    </ligand>
    <ligandPart>
        <name>Fe</name>
        <dbReference type="ChEBI" id="CHEBI:18248"/>
    </ligandPart>
</feature>
<dbReference type="GO" id="GO:0005506">
    <property type="term" value="F:iron ion binding"/>
    <property type="evidence" value="ECO:0007669"/>
    <property type="project" value="InterPro"/>
</dbReference>
<dbReference type="InterPro" id="IPR002402">
    <property type="entry name" value="Cyt_P450_E_grp-II"/>
</dbReference>
<evidence type="ECO:0008006" key="18">
    <source>
        <dbReference type="Google" id="ProtNLM"/>
    </source>
</evidence>
<evidence type="ECO:0000256" key="5">
    <source>
        <dbReference type="ARBA" id="ARBA00022617"/>
    </source>
</evidence>
<dbReference type="PRINTS" id="PR00464">
    <property type="entry name" value="EP450II"/>
</dbReference>
<dbReference type="InterPro" id="IPR050476">
    <property type="entry name" value="Insect_CytP450_Detox"/>
</dbReference>
<dbReference type="Pfam" id="PF00067">
    <property type="entry name" value="p450"/>
    <property type="match status" value="1"/>
</dbReference>
<evidence type="ECO:0000256" key="2">
    <source>
        <dbReference type="ARBA" id="ARBA00004174"/>
    </source>
</evidence>
<organism evidence="16 17">
    <name type="scientific">Blomia tropicalis</name>
    <name type="common">Mite</name>
    <dbReference type="NCBI Taxonomy" id="40697"/>
    <lineage>
        <taxon>Eukaryota</taxon>
        <taxon>Metazoa</taxon>
        <taxon>Ecdysozoa</taxon>
        <taxon>Arthropoda</taxon>
        <taxon>Chelicerata</taxon>
        <taxon>Arachnida</taxon>
        <taxon>Acari</taxon>
        <taxon>Acariformes</taxon>
        <taxon>Sarcoptiformes</taxon>
        <taxon>Astigmata</taxon>
        <taxon>Glycyphagoidea</taxon>
        <taxon>Echimyopodidae</taxon>
        <taxon>Blomia</taxon>
    </lineage>
</organism>
<dbReference type="PANTHER" id="PTHR24292">
    <property type="entry name" value="CYTOCHROME P450"/>
    <property type="match status" value="1"/>
</dbReference>
<dbReference type="PANTHER" id="PTHR24292:SF54">
    <property type="entry name" value="CYP9F3-RELATED"/>
    <property type="match status" value="1"/>
</dbReference>
<keyword evidence="11 14" id="KW-0503">Monooxygenase</keyword>
<keyword evidence="9 14" id="KW-0560">Oxidoreductase</keyword>
<gene>
    <name evidence="16" type="ORF">RDWZM_009501</name>
</gene>
<proteinExistence type="inferred from homology"/>
<evidence type="ECO:0000256" key="9">
    <source>
        <dbReference type="ARBA" id="ARBA00023002"/>
    </source>
</evidence>
<evidence type="ECO:0000256" key="11">
    <source>
        <dbReference type="ARBA" id="ARBA00023033"/>
    </source>
</evidence>
<dbReference type="GO" id="GO:0020037">
    <property type="term" value="F:heme binding"/>
    <property type="evidence" value="ECO:0007669"/>
    <property type="project" value="InterPro"/>
</dbReference>
<comment type="caution">
    <text evidence="16">The sequence shown here is derived from an EMBL/GenBank/DDBJ whole genome shotgun (WGS) entry which is preliminary data.</text>
</comment>
<evidence type="ECO:0000313" key="17">
    <source>
        <dbReference type="Proteomes" id="UP001142055"/>
    </source>
</evidence>
<keyword evidence="15" id="KW-1133">Transmembrane helix</keyword>
<evidence type="ECO:0000256" key="7">
    <source>
        <dbReference type="ARBA" id="ARBA00022824"/>
    </source>
</evidence>
<keyword evidence="12 15" id="KW-0472">Membrane</keyword>
<evidence type="ECO:0000256" key="4">
    <source>
        <dbReference type="ARBA" id="ARBA00010617"/>
    </source>
</evidence>
<protein>
    <recommendedName>
        <fullName evidence="18">Cytochrome P450</fullName>
    </recommendedName>
</protein>
<keyword evidence="17" id="KW-1185">Reference proteome</keyword>
<dbReference type="Proteomes" id="UP001142055">
    <property type="component" value="Chromosome 3"/>
</dbReference>
<dbReference type="SUPFAM" id="SSF48264">
    <property type="entry name" value="Cytochrome P450"/>
    <property type="match status" value="1"/>
</dbReference>
<evidence type="ECO:0000256" key="10">
    <source>
        <dbReference type="ARBA" id="ARBA00023004"/>
    </source>
</evidence>
<comment type="similarity">
    <text evidence="4 14">Belongs to the cytochrome P450 family.</text>
</comment>
<evidence type="ECO:0000256" key="1">
    <source>
        <dbReference type="ARBA" id="ARBA00001971"/>
    </source>
</evidence>
<keyword evidence="5 13" id="KW-0349">Heme</keyword>
<sequence>MLLSYIIVGLILVGIFIYLWLQWNEKRSQHAFKIRGVRYIPQTNTIISLMRKERTELTKHEIINREKVKTFGFNLLNTYTILVADPDIAGQVLSKNFTTFINRRYMKFEDPIFGSVLSNALDDQWKRLRSIMTPIFSAGSLRRMKTRIDDTIGNLLNNIESSLKDGSNVDVKHLYGAFTLDTIIQIAFGVKVDSLTEPDNPIILHARKITSQDMGVKDFGTVMLLFMMPKVAKLFGIRFQKETLDYFQRFIENIIEKKRETLQDGNGMGKGSSFLELVLEIEAEHEQQLANQSLNDNKKIKKWMTTDEKIAQCIILLLADYDTAATAITLASYMLALYPEEQEKLYEEIITVTERLKHENPEQELTDLINTETLSRFEYMNGVVCETLRLYAPATMTERTASNDIVLENLDQSIQINVKKGDVIFLPIYSMHRDPEQFPGPESFRPERFIGEPSFHKYSYLPFGSGPRNCVAKSLALLMVKLALLHTVRMYRFSRCEQTKIPFDIIPTLTKYINN</sequence>
<dbReference type="EMBL" id="JAPWDV010000003">
    <property type="protein sequence ID" value="KAJ6218344.1"/>
    <property type="molecule type" value="Genomic_DNA"/>
</dbReference>
<comment type="subcellular location">
    <subcellularLocation>
        <location evidence="3">Endoplasmic reticulum membrane</location>
        <topology evidence="3">Peripheral membrane protein</topology>
    </subcellularLocation>
    <subcellularLocation>
        <location evidence="2">Microsome membrane</location>
        <topology evidence="2">Peripheral membrane protein</topology>
    </subcellularLocation>
</comment>
<comment type="cofactor">
    <cofactor evidence="1 13">
        <name>heme</name>
        <dbReference type="ChEBI" id="CHEBI:30413"/>
    </cofactor>
</comment>
<evidence type="ECO:0000256" key="6">
    <source>
        <dbReference type="ARBA" id="ARBA00022723"/>
    </source>
</evidence>
<dbReference type="FunFam" id="1.10.630.10:FF:000182">
    <property type="entry name" value="Cytochrome P450 3A4"/>
    <property type="match status" value="1"/>
</dbReference>
<evidence type="ECO:0000256" key="15">
    <source>
        <dbReference type="SAM" id="Phobius"/>
    </source>
</evidence>
<dbReference type="InterPro" id="IPR036396">
    <property type="entry name" value="Cyt_P450_sf"/>
</dbReference>
<dbReference type="PROSITE" id="PS00086">
    <property type="entry name" value="CYTOCHROME_P450"/>
    <property type="match status" value="1"/>
</dbReference>
<keyword evidence="8" id="KW-0492">Microsome</keyword>
<evidence type="ECO:0000256" key="13">
    <source>
        <dbReference type="PIRSR" id="PIRSR602402-1"/>
    </source>
</evidence>
<dbReference type="InterPro" id="IPR001128">
    <property type="entry name" value="Cyt_P450"/>
</dbReference>
<name>A0A9Q0M3T5_BLOTA</name>
<keyword evidence="15" id="KW-0812">Transmembrane</keyword>
<evidence type="ECO:0000256" key="14">
    <source>
        <dbReference type="RuleBase" id="RU000461"/>
    </source>
</evidence>
<feature type="transmembrane region" description="Helical" evidence="15">
    <location>
        <begin position="6"/>
        <end position="23"/>
    </location>
</feature>
<dbReference type="GO" id="GO:0004497">
    <property type="term" value="F:monooxygenase activity"/>
    <property type="evidence" value="ECO:0007669"/>
    <property type="project" value="UniProtKB-KW"/>
</dbReference>
<accession>A0A9Q0M3T5</accession>
<keyword evidence="6 13" id="KW-0479">Metal-binding</keyword>
<keyword evidence="10 13" id="KW-0408">Iron</keyword>
<evidence type="ECO:0000256" key="3">
    <source>
        <dbReference type="ARBA" id="ARBA00004406"/>
    </source>
</evidence>
<reference evidence="16" key="1">
    <citation type="submission" date="2022-12" db="EMBL/GenBank/DDBJ databases">
        <title>Genome assemblies of Blomia tropicalis.</title>
        <authorList>
            <person name="Cui Y."/>
        </authorList>
    </citation>
    <scope>NUCLEOTIDE SEQUENCE</scope>
    <source>
        <tissue evidence="16">Adult mites</tissue>
    </source>
</reference>
<evidence type="ECO:0000256" key="12">
    <source>
        <dbReference type="ARBA" id="ARBA00023136"/>
    </source>
</evidence>
<dbReference type="Gene3D" id="1.10.630.10">
    <property type="entry name" value="Cytochrome P450"/>
    <property type="match status" value="1"/>
</dbReference>
<dbReference type="GO" id="GO:0005789">
    <property type="term" value="C:endoplasmic reticulum membrane"/>
    <property type="evidence" value="ECO:0007669"/>
    <property type="project" value="UniProtKB-SubCell"/>
</dbReference>
<dbReference type="GO" id="GO:0016705">
    <property type="term" value="F:oxidoreductase activity, acting on paired donors, with incorporation or reduction of molecular oxygen"/>
    <property type="evidence" value="ECO:0007669"/>
    <property type="project" value="InterPro"/>
</dbReference>
<dbReference type="OMA" id="FYRTRNT"/>
<evidence type="ECO:0000313" key="16">
    <source>
        <dbReference type="EMBL" id="KAJ6218344.1"/>
    </source>
</evidence>
<evidence type="ECO:0000256" key="8">
    <source>
        <dbReference type="ARBA" id="ARBA00022848"/>
    </source>
</evidence>
<keyword evidence="7" id="KW-0256">Endoplasmic reticulum</keyword>
<dbReference type="InterPro" id="IPR017972">
    <property type="entry name" value="Cyt_P450_CS"/>
</dbReference>
<dbReference type="AlphaFoldDB" id="A0A9Q0M3T5"/>
<dbReference type="PRINTS" id="PR00385">
    <property type="entry name" value="P450"/>
</dbReference>